<dbReference type="CDD" id="cd00093">
    <property type="entry name" value="HTH_XRE"/>
    <property type="match status" value="1"/>
</dbReference>
<evidence type="ECO:0000313" key="2">
    <source>
        <dbReference type="EMBL" id="MCC5468547.1"/>
    </source>
</evidence>
<dbReference type="EMBL" id="JAJHJB010000077">
    <property type="protein sequence ID" value="MCC5468547.1"/>
    <property type="molecule type" value="Genomic_DNA"/>
</dbReference>
<accession>A0ABS8HZE2</accession>
<dbReference type="SUPFAM" id="SSF47413">
    <property type="entry name" value="lambda repressor-like DNA-binding domains"/>
    <property type="match status" value="1"/>
</dbReference>
<dbReference type="SMART" id="SM00530">
    <property type="entry name" value="HTH_XRE"/>
    <property type="match status" value="1"/>
</dbReference>
<protein>
    <submittedName>
        <fullName evidence="2">Helix-turn-helix domain-containing protein</fullName>
    </submittedName>
</protein>
<comment type="caution">
    <text evidence="2">The sequence shown here is derived from an EMBL/GenBank/DDBJ whole genome shotgun (WGS) entry which is preliminary data.</text>
</comment>
<organism evidence="2 3">
    <name type="scientific">Pelosinus baikalensis</name>
    <dbReference type="NCBI Taxonomy" id="2892015"/>
    <lineage>
        <taxon>Bacteria</taxon>
        <taxon>Bacillati</taxon>
        <taxon>Bacillota</taxon>
        <taxon>Negativicutes</taxon>
        <taxon>Selenomonadales</taxon>
        <taxon>Sporomusaceae</taxon>
        <taxon>Pelosinus</taxon>
    </lineage>
</organism>
<dbReference type="Pfam" id="PF01381">
    <property type="entry name" value="HTH_3"/>
    <property type="match status" value="1"/>
</dbReference>
<sequence length="110" mass="12704">MTPFSLWLQIYIKENNLSQADLCRKTGFDDATINEHFRGVQSPSRKNIAVYAKAFNLPIDYINEITELYIDQGELITGRDKISRLYKALSLCNKKKLIAYADKLLTEQEN</sequence>
<reference evidence="2" key="1">
    <citation type="submission" date="2021-11" db="EMBL/GenBank/DDBJ databases">
        <title>Description of a new species Pelosinus isolated from the bottom sediments of Lake Baikal.</title>
        <authorList>
            <person name="Zakharyuk A."/>
        </authorList>
    </citation>
    <scope>NUCLEOTIDE SEQUENCE</scope>
    <source>
        <strain evidence="2">Bkl1</strain>
    </source>
</reference>
<dbReference type="RefSeq" id="WP_229537427.1">
    <property type="nucleotide sequence ID" value="NZ_JAJHJB010000077.1"/>
</dbReference>
<dbReference type="Gene3D" id="1.10.260.40">
    <property type="entry name" value="lambda repressor-like DNA-binding domains"/>
    <property type="match status" value="1"/>
</dbReference>
<dbReference type="InterPro" id="IPR010982">
    <property type="entry name" value="Lambda_DNA-bd_dom_sf"/>
</dbReference>
<keyword evidence="3" id="KW-1185">Reference proteome</keyword>
<evidence type="ECO:0000313" key="3">
    <source>
        <dbReference type="Proteomes" id="UP001165492"/>
    </source>
</evidence>
<dbReference type="PROSITE" id="PS50943">
    <property type="entry name" value="HTH_CROC1"/>
    <property type="match status" value="1"/>
</dbReference>
<proteinExistence type="predicted"/>
<evidence type="ECO:0000259" key="1">
    <source>
        <dbReference type="PROSITE" id="PS50943"/>
    </source>
</evidence>
<feature type="domain" description="HTH cro/C1-type" evidence="1">
    <location>
        <begin position="8"/>
        <end position="62"/>
    </location>
</feature>
<gene>
    <name evidence="2" type="ORF">LMF89_24740</name>
</gene>
<dbReference type="InterPro" id="IPR001387">
    <property type="entry name" value="Cro/C1-type_HTH"/>
</dbReference>
<name>A0ABS8HZE2_9FIRM</name>
<dbReference type="Proteomes" id="UP001165492">
    <property type="component" value="Unassembled WGS sequence"/>
</dbReference>